<organism evidence="2">
    <name type="scientific">Siphoviridae sp. ct9JD14</name>
    <dbReference type="NCBI Taxonomy" id="2826175"/>
    <lineage>
        <taxon>Viruses</taxon>
        <taxon>Duplodnaviria</taxon>
        <taxon>Heunggongvirae</taxon>
        <taxon>Uroviricota</taxon>
        <taxon>Caudoviricetes</taxon>
    </lineage>
</organism>
<accession>A0A8S5NDZ8</accession>
<name>A0A8S5NDZ8_9CAUD</name>
<feature type="domain" description="PucR C-terminal helix-turn-helix" evidence="1">
    <location>
        <begin position="10"/>
        <end position="57"/>
    </location>
</feature>
<dbReference type="EMBL" id="BK015141">
    <property type="protein sequence ID" value="DAD92615.1"/>
    <property type="molecule type" value="Genomic_DNA"/>
</dbReference>
<evidence type="ECO:0000313" key="2">
    <source>
        <dbReference type="EMBL" id="DAD92615.1"/>
    </source>
</evidence>
<evidence type="ECO:0000259" key="1">
    <source>
        <dbReference type="Pfam" id="PF13556"/>
    </source>
</evidence>
<proteinExistence type="predicted"/>
<dbReference type="InterPro" id="IPR042070">
    <property type="entry name" value="PucR_C-HTH_sf"/>
</dbReference>
<dbReference type="Pfam" id="PF13556">
    <property type="entry name" value="HTH_30"/>
    <property type="match status" value="1"/>
</dbReference>
<protein>
    <submittedName>
        <fullName evidence="2">PucR C-terminal helix-turn-helix domain</fullName>
    </submittedName>
</protein>
<dbReference type="InterPro" id="IPR025736">
    <property type="entry name" value="PucR_C-HTH_dom"/>
</dbReference>
<sequence length="69" mass="7930">MNKEDAHIVIAMANHNMNVTDVAHAIFAHRNTVLYHLDKVKRQTGLDPRRFYDLVELVKMAQEVLENGS</sequence>
<reference evidence="2" key="1">
    <citation type="journal article" date="2021" name="Proc. Natl. Acad. Sci. U.S.A.">
        <title>A Catalog of Tens of Thousands of Viruses from Human Metagenomes Reveals Hidden Associations with Chronic Diseases.</title>
        <authorList>
            <person name="Tisza M.J."/>
            <person name="Buck C.B."/>
        </authorList>
    </citation>
    <scope>NUCLEOTIDE SEQUENCE</scope>
    <source>
        <strain evidence="2">Ct9JD14</strain>
    </source>
</reference>
<dbReference type="Gene3D" id="1.10.10.2840">
    <property type="entry name" value="PucR C-terminal helix-turn-helix domain"/>
    <property type="match status" value="1"/>
</dbReference>